<feature type="chain" id="PRO_5047363209" evidence="1">
    <location>
        <begin position="29"/>
        <end position="236"/>
    </location>
</feature>
<dbReference type="Pfam" id="PF09601">
    <property type="entry name" value="DUF2459"/>
    <property type="match status" value="1"/>
</dbReference>
<gene>
    <name evidence="2" type="ORF">LNKW23_39540</name>
</gene>
<proteinExistence type="predicted"/>
<dbReference type="RefSeq" id="WP_285673837.1">
    <property type="nucleotide sequence ID" value="NZ_BSYI01000042.1"/>
</dbReference>
<dbReference type="EMBL" id="BSYI01000042">
    <property type="protein sequence ID" value="GMG84738.1"/>
    <property type="molecule type" value="Genomic_DNA"/>
</dbReference>
<comment type="caution">
    <text evidence="2">The sequence shown here is derived from an EMBL/GenBank/DDBJ whole genome shotgun (WGS) entry which is preliminary data.</text>
</comment>
<evidence type="ECO:0000313" key="3">
    <source>
        <dbReference type="Proteomes" id="UP001239909"/>
    </source>
</evidence>
<organism evidence="2 3">
    <name type="scientific">Paralimibaculum aggregatum</name>
    <dbReference type="NCBI Taxonomy" id="3036245"/>
    <lineage>
        <taxon>Bacteria</taxon>
        <taxon>Pseudomonadati</taxon>
        <taxon>Pseudomonadota</taxon>
        <taxon>Alphaproteobacteria</taxon>
        <taxon>Rhodobacterales</taxon>
        <taxon>Paracoccaceae</taxon>
        <taxon>Paralimibaculum</taxon>
    </lineage>
</organism>
<accession>A0ABQ6LNJ6</accession>
<dbReference type="Proteomes" id="UP001239909">
    <property type="component" value="Unassembled WGS sequence"/>
</dbReference>
<evidence type="ECO:0000313" key="2">
    <source>
        <dbReference type="EMBL" id="GMG84738.1"/>
    </source>
</evidence>
<reference evidence="2 3" key="1">
    <citation type="submission" date="2023-04" db="EMBL/GenBank/DDBJ databases">
        <title>Marinoamorphus aggregata gen. nov., sp. Nov., isolate from tissue of brittle star Ophioplocus japonicus.</title>
        <authorList>
            <person name="Kawano K."/>
            <person name="Sawayama S."/>
            <person name="Nakagawa S."/>
        </authorList>
    </citation>
    <scope>NUCLEOTIDE SEQUENCE [LARGE SCALE GENOMIC DNA]</scope>
    <source>
        <strain evidence="2 3">NKW23</strain>
    </source>
</reference>
<name>A0ABQ6LNJ6_9RHOB</name>
<feature type="signal peptide" evidence="1">
    <location>
        <begin position="1"/>
        <end position="28"/>
    </location>
</feature>
<keyword evidence="1" id="KW-0732">Signal</keyword>
<sequence>MAAAGRRWLRRGAALLVLVAAAAWGSLAPRDPAGFPAAGGPVAVRVLDHGWHAGLVMATADLRAAAVRLARARPDLADRLRRLAGAWPRAQALEIGWGDAAFYRATPALGDLQPGLALRAALWPTPSVLQAVPVRLPAEAAFPRTPGITLRLSEAGFARLAARLAETLATGPDGGLRPLGPSLYGQGAFLAAVPSYHGLRTCNHWVSGLLRAGGVPSSWAFSATSAGLMAELRWRL</sequence>
<keyword evidence="3" id="KW-1185">Reference proteome</keyword>
<dbReference type="InterPro" id="IPR011727">
    <property type="entry name" value="CHP02117"/>
</dbReference>
<protein>
    <submittedName>
        <fullName evidence="2">DUF2459 domain-containing protein</fullName>
    </submittedName>
</protein>
<evidence type="ECO:0000256" key="1">
    <source>
        <dbReference type="SAM" id="SignalP"/>
    </source>
</evidence>